<reference evidence="1" key="1">
    <citation type="submission" date="2015-12" db="EMBL/GenBank/DDBJ databases">
        <title>Update maize B73 reference genome by single molecule sequencing technologies.</title>
        <authorList>
            <consortium name="Maize Genome Sequencing Project"/>
            <person name="Ware D."/>
        </authorList>
    </citation>
    <scope>NUCLEOTIDE SEQUENCE [LARGE SCALE GENOMIC DNA]</scope>
    <source>
        <tissue evidence="1">Seedling</tissue>
    </source>
</reference>
<proteinExistence type="predicted"/>
<sequence>MLRNIDWLNFLILKSRDGQMEKKEICEHCCPHCNIYLVQTVAGRQFPSQTLSQLLVSRRHTGRQPFVSIQIKCSKEVLQSDRNTFVRRCLIFLRRLGISTILKSASGIGGSLSIVYGGQDIG</sequence>
<dbReference type="EMBL" id="CM007649">
    <property type="protein sequence ID" value="ONM39958.1"/>
    <property type="molecule type" value="Genomic_DNA"/>
</dbReference>
<accession>A0A1D6NHV4</accession>
<organism evidence="1">
    <name type="scientific">Zea mays</name>
    <name type="common">Maize</name>
    <dbReference type="NCBI Taxonomy" id="4577"/>
    <lineage>
        <taxon>Eukaryota</taxon>
        <taxon>Viridiplantae</taxon>
        <taxon>Streptophyta</taxon>
        <taxon>Embryophyta</taxon>
        <taxon>Tracheophyta</taxon>
        <taxon>Spermatophyta</taxon>
        <taxon>Magnoliopsida</taxon>
        <taxon>Liliopsida</taxon>
        <taxon>Poales</taxon>
        <taxon>Poaceae</taxon>
        <taxon>PACMAD clade</taxon>
        <taxon>Panicoideae</taxon>
        <taxon>Andropogonodae</taxon>
        <taxon>Andropogoneae</taxon>
        <taxon>Tripsacinae</taxon>
        <taxon>Zea</taxon>
    </lineage>
</organism>
<protein>
    <submittedName>
        <fullName evidence="1">Auxin-like 1 protein</fullName>
    </submittedName>
</protein>
<name>A0A1D6NHV4_MAIZE</name>
<gene>
    <name evidence="1" type="ORF">ZEAMMB73_Zm00001d044121</name>
</gene>
<dbReference type="AlphaFoldDB" id="A0A1D6NHV4"/>
<evidence type="ECO:0000313" key="1">
    <source>
        <dbReference type="EMBL" id="ONM39958.1"/>
    </source>
</evidence>